<feature type="region of interest" description="Disordered" evidence="1">
    <location>
        <begin position="1"/>
        <end position="74"/>
    </location>
</feature>
<evidence type="ECO:0000313" key="2">
    <source>
        <dbReference type="EMBL" id="THC87062.1"/>
    </source>
</evidence>
<feature type="compositionally biased region" description="Acidic residues" evidence="1">
    <location>
        <begin position="212"/>
        <end position="233"/>
    </location>
</feature>
<feature type="compositionally biased region" description="Basic and acidic residues" evidence="1">
    <location>
        <begin position="16"/>
        <end position="25"/>
    </location>
</feature>
<comment type="caution">
    <text evidence="2">The sequence shown here is derived from an EMBL/GenBank/DDBJ whole genome shotgun (WGS) entry which is preliminary data.</text>
</comment>
<dbReference type="VEuPathDB" id="FungiDB:EYZ11_013492"/>
<feature type="compositionally biased region" description="Acidic residues" evidence="1">
    <location>
        <begin position="456"/>
        <end position="465"/>
    </location>
</feature>
<sequence length="537" mass="62136">MPKSKKRTRATRRRNTRQEPQHEEAAENEGQPTGTNNDEDVDMDRELKDLDSDFEKLSDDEAPTAQKRRHKKARIDGWAQEIIQDLVKKRGADIKRILQSETPDFSKIEQLFQKTNQRIKKANIEHNVSPERNLLPEKIYRITYDSWSAYMDSGMVEDDPESGWKAYDKLYKSFYLINRGNSLPEDWNIPPDVTIQRFGERPESLGQLPAMDDTDSAVEYSDDSESDESDSDELSGINALESRMRKEYTALARGRVLYWWPVGTGTQIFVRYGSKRNPIYRVRAGSSEPYDPQTAELVLSNTRGNSKSTLTTDGILQEVWKYSRDDVSDIIGVGWKVEDDDEANTNALALIRPQRYATYPHTRVLVKWKDGNTTLERRGFVRRIANGNSFNGDRMIYLKAKELENAYWGYNVEEHWDHDSDDSHDESSDESSSRTYSSRPRKAPSKSRRGVRNVESEYEENDTDSDTSLSSLEQARKTRRSSRRTRTRKSKPPNKNAAIDAEIRLLTKELNRLQVKRQRGSRDDKTVSRSRRRKNLG</sequence>
<feature type="region of interest" description="Disordered" evidence="1">
    <location>
        <begin position="418"/>
        <end position="537"/>
    </location>
</feature>
<accession>A0A4S3IY21</accession>
<gene>
    <name evidence="2" type="ORF">EYZ11_013492</name>
</gene>
<dbReference type="Proteomes" id="UP000308092">
    <property type="component" value="Unassembled WGS sequence"/>
</dbReference>
<evidence type="ECO:0000256" key="1">
    <source>
        <dbReference type="SAM" id="MobiDB-lite"/>
    </source>
</evidence>
<dbReference type="EMBL" id="SOSA01001539">
    <property type="protein sequence ID" value="THC87062.1"/>
    <property type="molecule type" value="Genomic_DNA"/>
</dbReference>
<protein>
    <submittedName>
        <fullName evidence="2">Uncharacterized protein</fullName>
    </submittedName>
</protein>
<dbReference type="AlphaFoldDB" id="A0A4S3IY21"/>
<reference evidence="2 3" key="1">
    <citation type="submission" date="2019-03" db="EMBL/GenBank/DDBJ databases">
        <title>The genome sequence of a newly discovered highly antifungal drug resistant Aspergillus species, Aspergillus tanneri NIH 1004.</title>
        <authorList>
            <person name="Mounaud S."/>
            <person name="Singh I."/>
            <person name="Joardar V."/>
            <person name="Pakala S."/>
            <person name="Pakala S."/>
            <person name="Venepally P."/>
            <person name="Hoover J."/>
            <person name="Nierman W."/>
            <person name="Chung J."/>
            <person name="Losada L."/>
        </authorList>
    </citation>
    <scope>NUCLEOTIDE SEQUENCE [LARGE SCALE GENOMIC DNA]</scope>
    <source>
        <strain evidence="2 3">NIH1004</strain>
    </source>
</reference>
<feature type="compositionally biased region" description="Basic residues" evidence="1">
    <location>
        <begin position="477"/>
        <end position="492"/>
    </location>
</feature>
<feature type="region of interest" description="Disordered" evidence="1">
    <location>
        <begin position="202"/>
        <end position="235"/>
    </location>
</feature>
<keyword evidence="3" id="KW-1185">Reference proteome</keyword>
<feature type="compositionally biased region" description="Basic residues" evidence="1">
    <location>
        <begin position="1"/>
        <end position="15"/>
    </location>
</feature>
<name>A0A4S3IY21_9EURO</name>
<proteinExistence type="predicted"/>
<organism evidence="2 3">
    <name type="scientific">Aspergillus tanneri</name>
    <dbReference type="NCBI Taxonomy" id="1220188"/>
    <lineage>
        <taxon>Eukaryota</taxon>
        <taxon>Fungi</taxon>
        <taxon>Dikarya</taxon>
        <taxon>Ascomycota</taxon>
        <taxon>Pezizomycotina</taxon>
        <taxon>Eurotiomycetes</taxon>
        <taxon>Eurotiomycetidae</taxon>
        <taxon>Eurotiales</taxon>
        <taxon>Aspergillaceae</taxon>
        <taxon>Aspergillus</taxon>
        <taxon>Aspergillus subgen. Circumdati</taxon>
    </lineage>
</organism>
<feature type="compositionally biased region" description="Basic residues" evidence="1">
    <location>
        <begin position="528"/>
        <end position="537"/>
    </location>
</feature>
<feature type="compositionally biased region" description="Basic and acidic residues" evidence="1">
    <location>
        <begin position="44"/>
        <end position="59"/>
    </location>
</feature>
<feature type="compositionally biased region" description="Basic residues" evidence="1">
    <location>
        <begin position="439"/>
        <end position="451"/>
    </location>
</feature>
<evidence type="ECO:0000313" key="3">
    <source>
        <dbReference type="Proteomes" id="UP000308092"/>
    </source>
</evidence>
<feature type="compositionally biased region" description="Acidic residues" evidence="1">
    <location>
        <begin position="419"/>
        <end position="429"/>
    </location>
</feature>
<feature type="compositionally biased region" description="Basic and acidic residues" evidence="1">
    <location>
        <begin position="501"/>
        <end position="511"/>
    </location>
</feature>